<dbReference type="EMBL" id="BDIP01006800">
    <property type="protein sequence ID" value="GIQ90876.1"/>
    <property type="molecule type" value="Genomic_DNA"/>
</dbReference>
<dbReference type="GO" id="GO:0015631">
    <property type="term" value="F:tubulin binding"/>
    <property type="evidence" value="ECO:0007669"/>
    <property type="project" value="TreeGrafter"/>
</dbReference>
<accession>A0A9K3DA14</accession>
<organism evidence="4 5">
    <name type="scientific">Kipferlia bialata</name>
    <dbReference type="NCBI Taxonomy" id="797122"/>
    <lineage>
        <taxon>Eukaryota</taxon>
        <taxon>Metamonada</taxon>
        <taxon>Carpediemonas-like organisms</taxon>
        <taxon>Kipferlia</taxon>
    </lineage>
</organism>
<keyword evidence="5" id="KW-1185">Reference proteome</keyword>
<dbReference type="PANTHER" id="PTHR12241">
    <property type="entry name" value="TUBULIN POLYGLUTAMYLASE"/>
    <property type="match status" value="1"/>
</dbReference>
<protein>
    <submittedName>
        <fullName evidence="4">Tubulin-tyrosine ligase/Tubulin polyglutamylase</fullName>
    </submittedName>
</protein>
<dbReference type="OrthoDB" id="202825at2759"/>
<dbReference type="Pfam" id="PF03133">
    <property type="entry name" value="TTL"/>
    <property type="match status" value="1"/>
</dbReference>
<evidence type="ECO:0000256" key="3">
    <source>
        <dbReference type="ARBA" id="ARBA00022840"/>
    </source>
</evidence>
<dbReference type="PROSITE" id="PS51221">
    <property type="entry name" value="TTL"/>
    <property type="match status" value="1"/>
</dbReference>
<keyword evidence="2" id="KW-0547">Nucleotide-binding</keyword>
<keyword evidence="3" id="KW-0067">ATP-binding</keyword>
<evidence type="ECO:0000313" key="5">
    <source>
        <dbReference type="Proteomes" id="UP000265618"/>
    </source>
</evidence>
<dbReference type="GO" id="GO:0036064">
    <property type="term" value="C:ciliary basal body"/>
    <property type="evidence" value="ECO:0007669"/>
    <property type="project" value="TreeGrafter"/>
</dbReference>
<dbReference type="Proteomes" id="UP000265618">
    <property type="component" value="Unassembled WGS sequence"/>
</dbReference>
<reference evidence="4 5" key="1">
    <citation type="journal article" date="2018" name="PLoS ONE">
        <title>The draft genome of Kipferlia bialata reveals reductive genome evolution in fornicate parasites.</title>
        <authorList>
            <person name="Tanifuji G."/>
            <person name="Takabayashi S."/>
            <person name="Kume K."/>
            <person name="Takagi M."/>
            <person name="Nakayama T."/>
            <person name="Kamikawa R."/>
            <person name="Inagaki Y."/>
            <person name="Hashimoto T."/>
        </authorList>
    </citation>
    <scope>NUCLEOTIDE SEQUENCE [LARGE SCALE GENOMIC DNA]</scope>
    <source>
        <strain evidence="4">NY0173</strain>
    </source>
</reference>
<dbReference type="PANTHER" id="PTHR12241:SF147">
    <property type="entry name" value="TUBULIN POLYGLUTAMYLASE TTLL7"/>
    <property type="match status" value="1"/>
</dbReference>
<proteinExistence type="predicted"/>
<gene>
    <name evidence="4" type="ORF">KIPB_013846</name>
</gene>
<evidence type="ECO:0000256" key="2">
    <source>
        <dbReference type="ARBA" id="ARBA00022741"/>
    </source>
</evidence>
<dbReference type="GO" id="GO:0000226">
    <property type="term" value="P:microtubule cytoskeleton organization"/>
    <property type="evidence" value="ECO:0007669"/>
    <property type="project" value="TreeGrafter"/>
</dbReference>
<dbReference type="AlphaFoldDB" id="A0A9K3DA14"/>
<dbReference type="GO" id="GO:0070740">
    <property type="term" value="F:tubulin-glutamic acid ligase activity"/>
    <property type="evidence" value="ECO:0007669"/>
    <property type="project" value="TreeGrafter"/>
</dbReference>
<comment type="caution">
    <text evidence="4">The sequence shown here is derived from an EMBL/GenBank/DDBJ whole genome shotgun (WGS) entry which is preliminary data.</text>
</comment>
<dbReference type="SUPFAM" id="SSF56059">
    <property type="entry name" value="Glutathione synthetase ATP-binding domain-like"/>
    <property type="match status" value="1"/>
</dbReference>
<evidence type="ECO:0000256" key="1">
    <source>
        <dbReference type="ARBA" id="ARBA00022598"/>
    </source>
</evidence>
<dbReference type="InterPro" id="IPR004344">
    <property type="entry name" value="TTL/TTLL_fam"/>
</dbReference>
<evidence type="ECO:0000313" key="4">
    <source>
        <dbReference type="EMBL" id="GIQ90876.1"/>
    </source>
</evidence>
<feature type="non-terminal residue" evidence="4">
    <location>
        <position position="1"/>
    </location>
</feature>
<feature type="non-terminal residue" evidence="4">
    <location>
        <position position="224"/>
    </location>
</feature>
<dbReference type="GO" id="GO:0005524">
    <property type="term" value="F:ATP binding"/>
    <property type="evidence" value="ECO:0007669"/>
    <property type="project" value="UniProtKB-KW"/>
</dbReference>
<dbReference type="Gene3D" id="3.30.470.20">
    <property type="entry name" value="ATP-grasp fold, B domain"/>
    <property type="match status" value="1"/>
</dbReference>
<keyword evidence="1 4" id="KW-0436">Ligase</keyword>
<name>A0A9K3DA14_9EUKA</name>
<sequence length="224" mass="25776">GRGIHLFKNVDDKHVDLSEPQVVQQYIAKPYLINGLKFDLRIYVLVASVDPLTIYLYKDGMARFCTVPYSEPTNRNINMQFMHLTNYAINKNNDDFVFNEGEDAEDSGSKWGMDAINDHLEKEGHDVPAIWKRINDIFVKTLFAVLPSLRHIFHTCRPSDVHGVSCFEVLGFDILLDHKMKPWLIEVNHSPSFRCDTPLDHRLKHGVITGALKLLNIQQGDRFK</sequence>